<evidence type="ECO:0008006" key="4">
    <source>
        <dbReference type="Google" id="ProtNLM"/>
    </source>
</evidence>
<dbReference type="EMBL" id="JACIDO010000004">
    <property type="protein sequence ID" value="MBB3936332.1"/>
    <property type="molecule type" value="Genomic_DNA"/>
</dbReference>
<feature type="compositionally biased region" description="Low complexity" evidence="1">
    <location>
        <begin position="38"/>
        <end position="52"/>
    </location>
</feature>
<evidence type="ECO:0000256" key="1">
    <source>
        <dbReference type="SAM" id="MobiDB-lite"/>
    </source>
</evidence>
<evidence type="ECO:0000313" key="3">
    <source>
        <dbReference type="Proteomes" id="UP000531216"/>
    </source>
</evidence>
<reference evidence="2 3" key="1">
    <citation type="submission" date="2020-08" db="EMBL/GenBank/DDBJ databases">
        <title>Genomic Encyclopedia of Type Strains, Phase IV (KMG-IV): sequencing the most valuable type-strain genomes for metagenomic binning, comparative biology and taxonomic classification.</title>
        <authorList>
            <person name="Goeker M."/>
        </authorList>
    </citation>
    <scope>NUCLEOTIDE SEQUENCE [LARGE SCALE GENOMIC DNA]</scope>
    <source>
        <strain evidence="2 3">DSM 25024</strain>
    </source>
</reference>
<dbReference type="RefSeq" id="WP_090965149.1">
    <property type="nucleotide sequence ID" value="NZ_FOOA01000016.1"/>
</dbReference>
<sequence length="67" mass="6601">MHRLCLGLGFVLLLSGCGGMNRAVGVLPNTLDGLGGRTPPAAAPETPSAGSPVRPAQPGDAALAVRP</sequence>
<keyword evidence="3" id="KW-1185">Reference proteome</keyword>
<organism evidence="2 3">
    <name type="scientific">Aureimonas phyllosphaerae</name>
    <dbReference type="NCBI Taxonomy" id="1166078"/>
    <lineage>
        <taxon>Bacteria</taxon>
        <taxon>Pseudomonadati</taxon>
        <taxon>Pseudomonadota</taxon>
        <taxon>Alphaproteobacteria</taxon>
        <taxon>Hyphomicrobiales</taxon>
        <taxon>Aurantimonadaceae</taxon>
        <taxon>Aureimonas</taxon>
    </lineage>
</organism>
<proteinExistence type="predicted"/>
<protein>
    <recommendedName>
        <fullName evidence="4">Lipoprotein-attachment site-containing protein</fullName>
    </recommendedName>
</protein>
<evidence type="ECO:0000313" key="2">
    <source>
        <dbReference type="EMBL" id="MBB3936332.1"/>
    </source>
</evidence>
<feature type="region of interest" description="Disordered" evidence="1">
    <location>
        <begin position="33"/>
        <end position="67"/>
    </location>
</feature>
<dbReference type="PROSITE" id="PS51257">
    <property type="entry name" value="PROKAR_LIPOPROTEIN"/>
    <property type="match status" value="1"/>
</dbReference>
<dbReference type="Proteomes" id="UP000531216">
    <property type="component" value="Unassembled WGS sequence"/>
</dbReference>
<dbReference type="AlphaFoldDB" id="A0A7W6FVS1"/>
<name>A0A7W6FVS1_9HYPH</name>
<gene>
    <name evidence="2" type="ORF">GGR05_002482</name>
</gene>
<accession>A0A7W6FVS1</accession>
<comment type="caution">
    <text evidence="2">The sequence shown here is derived from an EMBL/GenBank/DDBJ whole genome shotgun (WGS) entry which is preliminary data.</text>
</comment>